<dbReference type="PANTHER" id="PTHR43130">
    <property type="entry name" value="ARAC-FAMILY TRANSCRIPTIONAL REGULATOR"/>
    <property type="match status" value="1"/>
</dbReference>
<dbReference type="InterPro" id="IPR029062">
    <property type="entry name" value="Class_I_gatase-like"/>
</dbReference>
<dbReference type="EMBL" id="DF977481">
    <property type="protein sequence ID" value="GAP89797.2"/>
    <property type="molecule type" value="Genomic_DNA"/>
</dbReference>
<dbReference type="SUPFAM" id="SSF52317">
    <property type="entry name" value="Class I glutamine amidotransferase-like"/>
    <property type="match status" value="1"/>
</dbReference>
<dbReference type="Proteomes" id="UP000054516">
    <property type="component" value="Unassembled WGS sequence"/>
</dbReference>
<reference evidence="2" key="1">
    <citation type="submission" date="2016-03" db="EMBL/GenBank/DDBJ databases">
        <title>Draft genome sequence of Rosellinia necatrix.</title>
        <authorList>
            <person name="Kanematsu S."/>
        </authorList>
    </citation>
    <scope>NUCLEOTIDE SEQUENCE [LARGE SCALE GENOMIC DNA]</scope>
    <source>
        <strain evidence="2">W97</strain>
    </source>
</reference>
<name>A0A1W2TN61_ROSNE</name>
<dbReference type="OrthoDB" id="543156at2759"/>
<accession>A0A1W2TN61</accession>
<proteinExistence type="predicted"/>
<gene>
    <name evidence="2" type="ORF">SAMD00023353_3601040</name>
</gene>
<dbReference type="Gene3D" id="3.40.50.880">
    <property type="match status" value="1"/>
</dbReference>
<evidence type="ECO:0000313" key="2">
    <source>
        <dbReference type="EMBL" id="GAP89797.2"/>
    </source>
</evidence>
<feature type="domain" description="DJ-1/PfpI" evidence="1">
    <location>
        <begin position="63"/>
        <end position="187"/>
    </location>
</feature>
<dbReference type="OMA" id="DMEFHWV"/>
<protein>
    <recommendedName>
        <fullName evidence="1">DJ-1/PfpI domain-containing protein</fullName>
    </recommendedName>
</protein>
<dbReference type="AlphaFoldDB" id="A0A1W2TN61"/>
<evidence type="ECO:0000259" key="1">
    <source>
        <dbReference type="Pfam" id="PF01965"/>
    </source>
</evidence>
<sequence length="246" mass="26651">MAQPMNLSKPHRPIHVGVILTKGETELLDIGPVDLLNGLSRHFTENFPDELGPPGFKGGALDLKFHWVTEDGPDTPAQLTAGLRIIPTDSFDTCPPLDIVLIGAHAPTYTPTAAELSFLRRAYATSAALLAVCGGVDYARAAGLLEGRTATGPRPLLGAWREQSPGVDWVERRWVRDARGEGKLWTSGALLNGLDLVHNFARHYWGRKESGSPAAAAATAELVDFASKLGAWPDRDVEYKDVPWNI</sequence>
<dbReference type="STRING" id="77044.A0A1W2TN61"/>
<dbReference type="InterPro" id="IPR002818">
    <property type="entry name" value="DJ-1/PfpI"/>
</dbReference>
<dbReference type="PANTHER" id="PTHR43130:SF7">
    <property type="entry name" value="DJ-1_PFPI DOMAIN-CONTAINING PROTEIN"/>
    <property type="match status" value="1"/>
</dbReference>
<dbReference type="Pfam" id="PF01965">
    <property type="entry name" value="DJ-1_PfpI"/>
    <property type="match status" value="1"/>
</dbReference>
<dbReference type="InterPro" id="IPR052158">
    <property type="entry name" value="INH-QAR"/>
</dbReference>
<organism evidence="2">
    <name type="scientific">Rosellinia necatrix</name>
    <name type="common">White root-rot fungus</name>
    <dbReference type="NCBI Taxonomy" id="77044"/>
    <lineage>
        <taxon>Eukaryota</taxon>
        <taxon>Fungi</taxon>
        <taxon>Dikarya</taxon>
        <taxon>Ascomycota</taxon>
        <taxon>Pezizomycotina</taxon>
        <taxon>Sordariomycetes</taxon>
        <taxon>Xylariomycetidae</taxon>
        <taxon>Xylariales</taxon>
        <taxon>Xylariaceae</taxon>
        <taxon>Rosellinia</taxon>
    </lineage>
</organism>
<evidence type="ECO:0000313" key="3">
    <source>
        <dbReference type="Proteomes" id="UP000054516"/>
    </source>
</evidence>
<keyword evidence="3" id="KW-1185">Reference proteome</keyword>